<keyword evidence="3" id="KW-0333">Golgi apparatus</keyword>
<dbReference type="SMART" id="SM00288">
    <property type="entry name" value="VHS"/>
    <property type="match status" value="1"/>
</dbReference>
<dbReference type="EMBL" id="CM035414">
    <property type="protein sequence ID" value="KAH7428689.1"/>
    <property type="molecule type" value="Genomic_DNA"/>
</dbReference>
<sequence>MESSKRAVEAYKRTRLVDYVITDDDNVAPIYRLDEIAEMLRTSTSDMVREVVEYSMKRLDSRSPRVKQKVLRMIKYTVGKSGPEFKRQIQRQAADIRQLFEYKGQPDVLRGDALNKAVRETAHEAIAAIFASDDKPPQAEELNKRIMGFGSQNYEDHAAVDLKKPSLTNIVNDVLEFGSTTIKQGLTMISEYSGTNIGNMKNSTGSYRSPGLMSSLTSERASTSRFDQEDRGSLRSPVEGMSMNPRQVGHLSETNAQESMSARDVTNTGQGHLSSTQSQFLDAITAPGGMRLQPTRESIQKLLTSLANSDKTDLCCALEKKLRSPAWQTRFKSLCIIEAIMRQHNDQSFGQVSDYFKEDSTLIRDCLQSPQSSLRDKATKVLNELNSSSKGSNDVSKKGPVTSMDASKPIVVYEMPDLIDTGDPDLLTDARDVPQLSKTGDSLLEGDLLGESFSAEGAGPIAKTGPDDEFAGVSFLTEDERADNANGDLFSGLSLNKTGTEDLTPNGSHEDIEVFTTTKQLPSSDSLADLLGDVTLNVQKEASFVGHSQNGSLYSQPALAQASCYRNAHPYNISGKFSYLQTPQMTSSAVRPQMTHLNTFAFQQMGMFPNHQVPTFSSTIPHQQEHPSGMVGLNRDTSQAGSGRILGDSFDFSGGGVLHPVGLTADSEKRENMKAFEFISDHISAARSLKKYS</sequence>
<dbReference type="OrthoDB" id="118154at2759"/>
<gene>
    <name evidence="7" type="ORF">KP509_09G012000</name>
</gene>
<dbReference type="GO" id="GO:0032588">
    <property type="term" value="C:trans-Golgi network membrane"/>
    <property type="evidence" value="ECO:0007669"/>
    <property type="project" value="TreeGrafter"/>
</dbReference>
<organism evidence="7 8">
    <name type="scientific">Ceratopteris richardii</name>
    <name type="common">Triangle waterfern</name>
    <dbReference type="NCBI Taxonomy" id="49495"/>
    <lineage>
        <taxon>Eukaryota</taxon>
        <taxon>Viridiplantae</taxon>
        <taxon>Streptophyta</taxon>
        <taxon>Embryophyta</taxon>
        <taxon>Tracheophyta</taxon>
        <taxon>Polypodiopsida</taxon>
        <taxon>Polypodiidae</taxon>
        <taxon>Polypodiales</taxon>
        <taxon>Pteridineae</taxon>
        <taxon>Pteridaceae</taxon>
        <taxon>Parkerioideae</taxon>
        <taxon>Ceratopteris</taxon>
    </lineage>
</organism>
<evidence type="ECO:0000256" key="1">
    <source>
        <dbReference type="ARBA" id="ARBA00004541"/>
    </source>
</evidence>
<keyword evidence="4" id="KW-0968">Cytoplasmic vesicle</keyword>
<evidence type="ECO:0000256" key="2">
    <source>
        <dbReference type="ARBA" id="ARBA00004555"/>
    </source>
</evidence>
<dbReference type="GO" id="GO:0031410">
    <property type="term" value="C:cytoplasmic vesicle"/>
    <property type="evidence" value="ECO:0007669"/>
    <property type="project" value="UniProtKB-SubCell"/>
</dbReference>
<keyword evidence="8" id="KW-1185">Reference proteome</keyword>
<dbReference type="EMBL" id="CM035414">
    <property type="protein sequence ID" value="KAH7428685.1"/>
    <property type="molecule type" value="Genomic_DNA"/>
</dbReference>
<evidence type="ECO:0000256" key="3">
    <source>
        <dbReference type="ARBA" id="ARBA00023034"/>
    </source>
</evidence>
<evidence type="ECO:0000259" key="6">
    <source>
        <dbReference type="SMART" id="SM00288"/>
    </source>
</evidence>
<comment type="subcellular location">
    <subcellularLocation>
        <location evidence="1">Cytoplasmic vesicle</location>
    </subcellularLocation>
    <subcellularLocation>
        <location evidence="2">Golgi apparatus</location>
    </subcellularLocation>
</comment>
<protein>
    <recommendedName>
        <fullName evidence="6">VHS domain-containing protein</fullName>
    </recommendedName>
</protein>
<name>A0A8T2TZ11_CERRI</name>
<proteinExistence type="predicted"/>
<dbReference type="InterPro" id="IPR039273">
    <property type="entry name" value="TEPSIN"/>
</dbReference>
<feature type="domain" description="VHS" evidence="6">
    <location>
        <begin position="13"/>
        <end position="146"/>
    </location>
</feature>
<evidence type="ECO:0000313" key="7">
    <source>
        <dbReference type="EMBL" id="KAH7428687.1"/>
    </source>
</evidence>
<evidence type="ECO:0000256" key="4">
    <source>
        <dbReference type="ARBA" id="ARBA00023329"/>
    </source>
</evidence>
<dbReference type="SUPFAM" id="SSF48371">
    <property type="entry name" value="ARM repeat"/>
    <property type="match status" value="1"/>
</dbReference>
<dbReference type="EMBL" id="CM035414">
    <property type="protein sequence ID" value="KAH7428690.1"/>
    <property type="molecule type" value="Genomic_DNA"/>
</dbReference>
<dbReference type="OMA" id="XAVESYW"/>
<dbReference type="PANTHER" id="PTHR21514">
    <property type="entry name" value="AP-4 COMPLEX ACCESSORY SUBUNIT TEPSIN"/>
    <property type="match status" value="1"/>
</dbReference>
<comment type="caution">
    <text evidence="7">The sequence shown here is derived from an EMBL/GenBank/DDBJ whole genome shotgun (WGS) entry which is preliminary data.</text>
</comment>
<feature type="compositionally biased region" description="Polar residues" evidence="5">
    <location>
        <begin position="205"/>
        <end position="225"/>
    </location>
</feature>
<dbReference type="EMBL" id="CM035414">
    <property type="protein sequence ID" value="KAH7428688.1"/>
    <property type="molecule type" value="Genomic_DNA"/>
</dbReference>
<accession>A0A8T2TZ11</accession>
<dbReference type="GO" id="GO:0043130">
    <property type="term" value="F:ubiquitin binding"/>
    <property type="evidence" value="ECO:0007669"/>
    <property type="project" value="InterPro"/>
</dbReference>
<dbReference type="InterPro" id="IPR008942">
    <property type="entry name" value="ENTH_VHS"/>
</dbReference>
<dbReference type="EMBL" id="CM035414">
    <property type="protein sequence ID" value="KAH7428686.1"/>
    <property type="molecule type" value="Genomic_DNA"/>
</dbReference>
<dbReference type="CDD" id="cd03572">
    <property type="entry name" value="ENTH_like_Tepsin"/>
    <property type="match status" value="1"/>
</dbReference>
<dbReference type="PANTHER" id="PTHR21514:SF0">
    <property type="entry name" value="AP-4 COMPLEX ACCESSORY SUBUNIT TEPSIN"/>
    <property type="match status" value="1"/>
</dbReference>
<feature type="region of interest" description="Disordered" evidence="5">
    <location>
        <begin position="205"/>
        <end position="276"/>
    </location>
</feature>
<dbReference type="InterPro" id="IPR002014">
    <property type="entry name" value="VHS_dom"/>
</dbReference>
<reference evidence="7" key="1">
    <citation type="submission" date="2021-08" db="EMBL/GenBank/DDBJ databases">
        <title>WGS assembly of Ceratopteris richardii.</title>
        <authorList>
            <person name="Marchant D.B."/>
            <person name="Chen G."/>
            <person name="Jenkins J."/>
            <person name="Shu S."/>
            <person name="Leebens-Mack J."/>
            <person name="Grimwood J."/>
            <person name="Schmutz J."/>
            <person name="Soltis P."/>
            <person name="Soltis D."/>
            <person name="Chen Z.-H."/>
        </authorList>
    </citation>
    <scope>NUCLEOTIDE SEQUENCE</scope>
    <source>
        <strain evidence="7">Whitten #5841</strain>
        <tissue evidence="7">Leaf</tissue>
    </source>
</reference>
<dbReference type="Proteomes" id="UP000825935">
    <property type="component" value="Chromosome 9"/>
</dbReference>
<dbReference type="AlphaFoldDB" id="A0A8T2TZ11"/>
<evidence type="ECO:0000313" key="8">
    <source>
        <dbReference type="Proteomes" id="UP000825935"/>
    </source>
</evidence>
<dbReference type="InterPro" id="IPR035802">
    <property type="entry name" value="ENTH/VHS_tepsin"/>
</dbReference>
<feature type="compositionally biased region" description="Polar residues" evidence="5">
    <location>
        <begin position="252"/>
        <end position="276"/>
    </location>
</feature>
<dbReference type="GO" id="GO:0035091">
    <property type="term" value="F:phosphatidylinositol binding"/>
    <property type="evidence" value="ECO:0007669"/>
    <property type="project" value="InterPro"/>
</dbReference>
<dbReference type="InterPro" id="IPR016024">
    <property type="entry name" value="ARM-type_fold"/>
</dbReference>
<evidence type="ECO:0000256" key="5">
    <source>
        <dbReference type="SAM" id="MobiDB-lite"/>
    </source>
</evidence>
<dbReference type="Gene3D" id="1.25.40.90">
    <property type="match status" value="1"/>
</dbReference>
<dbReference type="EMBL" id="CM035414">
    <property type="protein sequence ID" value="KAH7428687.1"/>
    <property type="molecule type" value="Genomic_DNA"/>
</dbReference>